<organism evidence="1 2">
    <name type="scientific">Pneumocystis oryctolagi</name>
    <dbReference type="NCBI Taxonomy" id="42067"/>
    <lineage>
        <taxon>Eukaryota</taxon>
        <taxon>Fungi</taxon>
        <taxon>Dikarya</taxon>
        <taxon>Ascomycota</taxon>
        <taxon>Taphrinomycotina</taxon>
        <taxon>Pneumocystomycetes</taxon>
        <taxon>Pneumocystaceae</taxon>
        <taxon>Pneumocystis</taxon>
    </lineage>
</organism>
<proteinExistence type="predicted"/>
<comment type="caution">
    <text evidence="1">The sequence shown here is derived from an EMBL/GenBank/DDBJ whole genome shotgun (WGS) entry which is preliminary data.</text>
</comment>
<reference evidence="1 2" key="1">
    <citation type="journal article" date="2021" name="Commun. Biol.">
        <title>Genomic insights into the host specific adaptation of the Pneumocystis genus.</title>
        <authorList>
            <person name="Cisse O.H."/>
            <person name="Ma L."/>
            <person name="Dekker J.P."/>
            <person name="Khil P.P."/>
            <person name="Youn J.-H."/>
            <person name="Brenchley J.M."/>
            <person name="Blair R."/>
            <person name="Pahar B."/>
            <person name="Chabe M."/>
            <person name="Van Rompay K.K.A."/>
            <person name="Keesler R."/>
            <person name="Sukura A."/>
            <person name="Hirsch V."/>
            <person name="Kutty G."/>
            <person name="Liu Y."/>
            <person name="Peng L."/>
            <person name="Chen J."/>
            <person name="Song J."/>
            <person name="Weissenbacher-Lang C."/>
            <person name="Xu J."/>
            <person name="Upham N.S."/>
            <person name="Stajich J.E."/>
            <person name="Cuomo C.A."/>
            <person name="Cushion M.T."/>
            <person name="Kovacs J.A."/>
        </authorList>
    </citation>
    <scope>NUCLEOTIDE SEQUENCE [LARGE SCALE GENOMIC DNA]</scope>
    <source>
        <strain evidence="1 2">RABM</strain>
    </source>
</reference>
<dbReference type="EMBL" id="JABTEG010000011">
    <property type="protein sequence ID" value="KAG4304121.1"/>
    <property type="molecule type" value="Genomic_DNA"/>
</dbReference>
<keyword evidence="2" id="KW-1185">Reference proteome</keyword>
<accession>A0ACB7C9D4</accession>
<protein>
    <submittedName>
        <fullName evidence="1">Uncharacterized protein</fullName>
    </submittedName>
</protein>
<sequence>MSGYRCPQCAGRTDIFAVGGGEMLADAYQIPLLGKIPLDPALTALIERDPTGPTEPLPLATETPEVDRATVATATTAPQNWDLPEKYTKCALYPLFKEIVQKIIG</sequence>
<evidence type="ECO:0000313" key="1">
    <source>
        <dbReference type="EMBL" id="KAG4304121.1"/>
    </source>
</evidence>
<evidence type="ECO:0000313" key="2">
    <source>
        <dbReference type="Proteomes" id="UP000768646"/>
    </source>
</evidence>
<name>A0ACB7C9D4_9ASCO</name>
<gene>
    <name evidence="1" type="ORF">PORY_002485</name>
</gene>
<dbReference type="Proteomes" id="UP000768646">
    <property type="component" value="Unassembled WGS sequence"/>
</dbReference>